<protein>
    <recommendedName>
        <fullName evidence="3">Colicin immunity protein Cui</fullName>
    </recommendedName>
</protein>
<feature type="transmembrane region" description="Helical" evidence="1">
    <location>
        <begin position="64"/>
        <end position="88"/>
    </location>
</feature>
<evidence type="ECO:0000313" key="2">
    <source>
        <dbReference type="EMBL" id="ECF6074860.1"/>
    </source>
</evidence>
<evidence type="ECO:0008006" key="3">
    <source>
        <dbReference type="Google" id="ProtNLM"/>
    </source>
</evidence>
<keyword evidence="1" id="KW-0812">Transmembrane</keyword>
<keyword evidence="1" id="KW-0472">Membrane</keyword>
<comment type="caution">
    <text evidence="2">The sequence shown here is derived from an EMBL/GenBank/DDBJ whole genome shotgun (WGS) entry which is preliminary data.</text>
</comment>
<gene>
    <name evidence="2" type="ORF">FNH47_12530</name>
</gene>
<dbReference type="Proteomes" id="UP000839836">
    <property type="component" value="Unassembled WGS sequence"/>
</dbReference>
<dbReference type="GO" id="GO:0015643">
    <property type="term" value="F:toxic substance binding"/>
    <property type="evidence" value="ECO:0007669"/>
    <property type="project" value="InterPro"/>
</dbReference>
<dbReference type="Pfam" id="PF03857">
    <property type="entry name" value="Colicin_im"/>
    <property type="match status" value="1"/>
</dbReference>
<feature type="transmembrane region" description="Helical" evidence="1">
    <location>
        <begin position="100"/>
        <end position="122"/>
    </location>
</feature>
<feature type="transmembrane region" description="Helical" evidence="1">
    <location>
        <begin position="142"/>
        <end position="173"/>
    </location>
</feature>
<evidence type="ECO:0000256" key="1">
    <source>
        <dbReference type="SAM" id="Phobius"/>
    </source>
</evidence>
<proteinExistence type="predicted"/>
<dbReference type="GO" id="GO:0030153">
    <property type="term" value="P:bacteriocin immunity"/>
    <property type="evidence" value="ECO:0007669"/>
    <property type="project" value="InterPro"/>
</dbReference>
<keyword evidence="1" id="KW-1133">Transmembrane helix</keyword>
<name>A0A5Y2SET5_SALHO</name>
<dbReference type="InterPro" id="IPR005557">
    <property type="entry name" value="Colicin_im"/>
</dbReference>
<dbReference type="EMBL" id="AAILSW010000024">
    <property type="protein sequence ID" value="ECF6074860.1"/>
    <property type="molecule type" value="Genomic_DNA"/>
</dbReference>
<sequence length="180" mass="21090">MKSVNNQRTDNKAAKKMFYILIIGIIPLLLIFFIYMNNQNSDMLNYINIISGEFPELSSANSPLLSSVMSFYVKTAPLYGVVFFLRSYKFLKLDKSSSPIKLMVTFLIFSFFYIVILFFLLAYNIELTESGRLFRFLSGGDYLLTIFFISVFYTCYTLTCYYLSFIYATYMILKIKIFNR</sequence>
<feature type="transmembrane region" description="Helical" evidence="1">
    <location>
        <begin position="17"/>
        <end position="36"/>
    </location>
</feature>
<reference evidence="2" key="1">
    <citation type="submission" date="2019-07" db="EMBL/GenBank/DDBJ databases">
        <authorList>
            <person name="Ashton P.M."/>
            <person name="Dallman T."/>
            <person name="Nair S."/>
            <person name="De Pinna E."/>
            <person name="Peters T."/>
            <person name="Grant K."/>
        </authorList>
    </citation>
    <scope>NUCLEOTIDE SEQUENCE [LARGE SCALE GENOMIC DNA]</scope>
    <source>
        <strain evidence="2">674345</strain>
    </source>
</reference>
<dbReference type="AlphaFoldDB" id="A0A5Y2SET5"/>
<organism evidence="2">
    <name type="scientific">Salmonella houtenae</name>
    <dbReference type="NCBI Taxonomy" id="59205"/>
    <lineage>
        <taxon>Bacteria</taxon>
        <taxon>Pseudomonadati</taxon>
        <taxon>Pseudomonadota</taxon>
        <taxon>Gammaproteobacteria</taxon>
        <taxon>Enterobacterales</taxon>
        <taxon>Enterobacteriaceae</taxon>
        <taxon>Salmonella</taxon>
    </lineage>
</organism>
<accession>A0A5Y2SET5</accession>